<organism evidence="11 12">
    <name type="scientific">Clostridium pasteurianum BC1</name>
    <dbReference type="NCBI Taxonomy" id="86416"/>
    <lineage>
        <taxon>Bacteria</taxon>
        <taxon>Bacillati</taxon>
        <taxon>Bacillota</taxon>
        <taxon>Clostridia</taxon>
        <taxon>Eubacteriales</taxon>
        <taxon>Clostridiaceae</taxon>
        <taxon>Clostridium</taxon>
    </lineage>
</organism>
<dbReference type="KEGG" id="cpas:Clopa_2927"/>
<comment type="subcellular location">
    <subcellularLocation>
        <location evidence="2">Cell membrane</location>
        <topology evidence="2">Single-pass membrane protein</topology>
    </subcellularLocation>
</comment>
<dbReference type="GO" id="GO:0005886">
    <property type="term" value="C:plasma membrane"/>
    <property type="evidence" value="ECO:0007669"/>
    <property type="project" value="UniProtKB-SubCell"/>
</dbReference>
<reference evidence="11 12" key="1">
    <citation type="submission" date="2012-01" db="EMBL/GenBank/DDBJ databases">
        <title>Complete sequence of chromosome of Clostridium pasteurianum BC1.</title>
        <authorList>
            <consortium name="US DOE Joint Genome Institute"/>
            <person name="Lucas S."/>
            <person name="Han J."/>
            <person name="Lapidus A."/>
            <person name="Cheng J.-F."/>
            <person name="Goodwin L."/>
            <person name="Pitluck S."/>
            <person name="Peters L."/>
            <person name="Mikhailova N."/>
            <person name="Teshima H."/>
            <person name="Detter J.C."/>
            <person name="Han C."/>
            <person name="Tapia R."/>
            <person name="Land M."/>
            <person name="Hauser L."/>
            <person name="Kyrpides N."/>
            <person name="Ivanova N."/>
            <person name="Pagani I."/>
            <person name="Dunn J."/>
            <person name="Taghavi S."/>
            <person name="Francis A."/>
            <person name="van der Lelie D."/>
            <person name="Woyke T."/>
        </authorList>
    </citation>
    <scope>NUCLEOTIDE SEQUENCE [LARGE SCALE GENOMIC DNA]</scope>
    <source>
        <strain evidence="11 12">BC1</strain>
    </source>
</reference>
<evidence type="ECO:0000256" key="2">
    <source>
        <dbReference type="ARBA" id="ARBA00004162"/>
    </source>
</evidence>
<comment type="function">
    <text evidence="1 10">Controls the rotational direction of flagella during chemotaxis.</text>
</comment>
<keyword evidence="5 10" id="KW-0145">Chemotaxis</keyword>
<name>R4KDS0_CLOPA</name>
<dbReference type="GO" id="GO:0071978">
    <property type="term" value="P:bacterial-type flagellum-dependent swarming motility"/>
    <property type="evidence" value="ECO:0007669"/>
    <property type="project" value="TreeGrafter"/>
</dbReference>
<sequence length="167" mass="18088">MSENKNANKADGVSKIIIILLVLLIVLIGAFGSYIFFFGGASKLHADSASNNTVSALTITSADENTYSLDEAVVNLSDTDAQRYLKVKVSFGYDAKSSKLKNELESETVNKKPILSDAVNGILRSKKSSGFTVKGIEDTKQQILNAVNPVLKNGKISHVYFEELVVQ</sequence>
<keyword evidence="8 10" id="KW-1133">Transmembrane helix</keyword>
<evidence type="ECO:0000256" key="6">
    <source>
        <dbReference type="ARBA" id="ARBA00022692"/>
    </source>
</evidence>
<dbReference type="STRING" id="86416.Clopa_2927"/>
<evidence type="ECO:0000256" key="9">
    <source>
        <dbReference type="ARBA" id="ARBA00023136"/>
    </source>
</evidence>
<evidence type="ECO:0000256" key="4">
    <source>
        <dbReference type="ARBA" id="ARBA00022475"/>
    </source>
</evidence>
<dbReference type="eggNOG" id="COG1580">
    <property type="taxonomic scope" value="Bacteria"/>
</dbReference>
<keyword evidence="11" id="KW-0966">Cell projection</keyword>
<protein>
    <recommendedName>
        <fullName evidence="10">Flagellar protein FliL</fullName>
    </recommendedName>
</protein>
<dbReference type="GO" id="GO:0009425">
    <property type="term" value="C:bacterial-type flagellum basal body"/>
    <property type="evidence" value="ECO:0007669"/>
    <property type="project" value="InterPro"/>
</dbReference>
<keyword evidence="11" id="KW-0282">Flagellum</keyword>
<evidence type="ECO:0000256" key="5">
    <source>
        <dbReference type="ARBA" id="ARBA00022500"/>
    </source>
</evidence>
<evidence type="ECO:0000256" key="3">
    <source>
        <dbReference type="ARBA" id="ARBA00008281"/>
    </source>
</evidence>
<keyword evidence="11" id="KW-0969">Cilium</keyword>
<evidence type="ECO:0000313" key="12">
    <source>
        <dbReference type="Proteomes" id="UP000013523"/>
    </source>
</evidence>
<dbReference type="InterPro" id="IPR005503">
    <property type="entry name" value="FliL"/>
</dbReference>
<dbReference type="AlphaFoldDB" id="R4KDS0"/>
<gene>
    <name evidence="11" type="ORF">Clopa_2927</name>
</gene>
<dbReference type="GO" id="GO:0006935">
    <property type="term" value="P:chemotaxis"/>
    <property type="evidence" value="ECO:0007669"/>
    <property type="project" value="UniProtKB-KW"/>
</dbReference>
<keyword evidence="7 10" id="KW-0283">Flagellar rotation</keyword>
<keyword evidence="9 10" id="KW-0472">Membrane</keyword>
<dbReference type="OrthoDB" id="166089at2"/>
<dbReference type="Pfam" id="PF03748">
    <property type="entry name" value="FliL"/>
    <property type="match status" value="1"/>
</dbReference>
<dbReference type="PATRIC" id="fig|86416.3.peg.2913"/>
<keyword evidence="4 10" id="KW-1003">Cell membrane</keyword>
<proteinExistence type="inferred from homology"/>
<evidence type="ECO:0000256" key="8">
    <source>
        <dbReference type="ARBA" id="ARBA00022989"/>
    </source>
</evidence>
<keyword evidence="6 10" id="KW-0812">Transmembrane</keyword>
<accession>R4KDS0</accession>
<evidence type="ECO:0000256" key="10">
    <source>
        <dbReference type="RuleBase" id="RU364125"/>
    </source>
</evidence>
<dbReference type="RefSeq" id="WP_015616059.1">
    <property type="nucleotide sequence ID" value="NC_021182.1"/>
</dbReference>
<dbReference type="PANTHER" id="PTHR35091:SF2">
    <property type="entry name" value="FLAGELLAR PROTEIN FLIL"/>
    <property type="match status" value="1"/>
</dbReference>
<feature type="transmembrane region" description="Helical" evidence="10">
    <location>
        <begin position="16"/>
        <end position="37"/>
    </location>
</feature>
<dbReference type="Proteomes" id="UP000013523">
    <property type="component" value="Chromosome"/>
</dbReference>
<dbReference type="PANTHER" id="PTHR35091">
    <property type="entry name" value="FLAGELLAR PROTEIN FLIL"/>
    <property type="match status" value="1"/>
</dbReference>
<dbReference type="HOGENOM" id="CLU_099018_6_1_9"/>
<keyword evidence="12" id="KW-1185">Reference proteome</keyword>
<dbReference type="EMBL" id="CP003261">
    <property type="protein sequence ID" value="AGK97765.1"/>
    <property type="molecule type" value="Genomic_DNA"/>
</dbReference>
<comment type="similarity">
    <text evidence="3 10">Belongs to the FliL family.</text>
</comment>
<evidence type="ECO:0000256" key="1">
    <source>
        <dbReference type="ARBA" id="ARBA00002254"/>
    </source>
</evidence>
<evidence type="ECO:0000256" key="7">
    <source>
        <dbReference type="ARBA" id="ARBA00022779"/>
    </source>
</evidence>
<evidence type="ECO:0000313" key="11">
    <source>
        <dbReference type="EMBL" id="AGK97765.1"/>
    </source>
</evidence>